<dbReference type="EMBL" id="CAKKLH010000143">
    <property type="protein sequence ID" value="CAH0104468.1"/>
    <property type="molecule type" value="Genomic_DNA"/>
</dbReference>
<proteinExistence type="predicted"/>
<reference evidence="7" key="1">
    <citation type="submission" date="2021-11" db="EMBL/GenBank/DDBJ databases">
        <authorList>
            <person name="Schell T."/>
        </authorList>
    </citation>
    <scope>NUCLEOTIDE SEQUENCE</scope>
    <source>
        <strain evidence="7">M5</strain>
    </source>
</reference>
<evidence type="ECO:0000256" key="2">
    <source>
        <dbReference type="ARBA" id="ARBA00022801"/>
    </source>
</evidence>
<dbReference type="Gene3D" id="1.25.40.20">
    <property type="entry name" value="Ankyrin repeat-containing domain"/>
    <property type="match status" value="2"/>
</dbReference>
<dbReference type="InterPro" id="IPR017853">
    <property type="entry name" value="GH"/>
</dbReference>
<dbReference type="Pfam" id="PF02838">
    <property type="entry name" value="Glyco_hydro_20b"/>
    <property type="match status" value="1"/>
</dbReference>
<comment type="caution">
    <text evidence="7">The sequence shown here is derived from an EMBL/GenBank/DDBJ whole genome shotgun (WGS) entry which is preliminary data.</text>
</comment>
<dbReference type="Pfam" id="PF12796">
    <property type="entry name" value="Ank_2"/>
    <property type="match status" value="1"/>
</dbReference>
<keyword evidence="8" id="KW-1185">Reference proteome</keyword>
<dbReference type="InterPro" id="IPR051070">
    <property type="entry name" value="NF-kappa-B_inhibitor"/>
</dbReference>
<evidence type="ECO:0000256" key="4">
    <source>
        <dbReference type="ARBA" id="ARBA00023295"/>
    </source>
</evidence>
<evidence type="ECO:0000313" key="7">
    <source>
        <dbReference type="EMBL" id="CAH0104468.1"/>
    </source>
</evidence>
<dbReference type="OrthoDB" id="5806726at2759"/>
<dbReference type="InterPro" id="IPR036770">
    <property type="entry name" value="Ankyrin_rpt-contain_sf"/>
</dbReference>
<gene>
    <name evidence="7" type="ORF">DGAL_LOCUS7374</name>
</gene>
<name>A0A8J2W445_9CRUS</name>
<protein>
    <recommendedName>
        <fullName evidence="6">Beta-hexosaminidase bacterial type N-terminal domain-containing protein</fullName>
    </recommendedName>
</protein>
<organism evidence="7 8">
    <name type="scientific">Daphnia galeata</name>
    <dbReference type="NCBI Taxonomy" id="27404"/>
    <lineage>
        <taxon>Eukaryota</taxon>
        <taxon>Metazoa</taxon>
        <taxon>Ecdysozoa</taxon>
        <taxon>Arthropoda</taxon>
        <taxon>Crustacea</taxon>
        <taxon>Branchiopoda</taxon>
        <taxon>Diplostraca</taxon>
        <taxon>Cladocera</taxon>
        <taxon>Anomopoda</taxon>
        <taxon>Daphniidae</taxon>
        <taxon>Daphnia</taxon>
    </lineage>
</organism>
<evidence type="ECO:0000256" key="5">
    <source>
        <dbReference type="PROSITE-ProRule" id="PRU00023"/>
    </source>
</evidence>
<evidence type="ECO:0000259" key="6">
    <source>
        <dbReference type="Pfam" id="PF02838"/>
    </source>
</evidence>
<keyword evidence="3 5" id="KW-0040">ANK repeat</keyword>
<dbReference type="SUPFAM" id="SSF48403">
    <property type="entry name" value="Ankyrin repeat"/>
    <property type="match status" value="1"/>
</dbReference>
<dbReference type="SUPFAM" id="SSF51445">
    <property type="entry name" value="(Trans)glycosidases"/>
    <property type="match status" value="1"/>
</dbReference>
<evidence type="ECO:0000313" key="8">
    <source>
        <dbReference type="Proteomes" id="UP000789390"/>
    </source>
</evidence>
<dbReference type="GO" id="GO:0051059">
    <property type="term" value="F:NF-kappaB binding"/>
    <property type="evidence" value="ECO:0007669"/>
    <property type="project" value="TreeGrafter"/>
</dbReference>
<keyword evidence="2" id="KW-0378">Hydrolase</keyword>
<dbReference type="InterPro" id="IPR029018">
    <property type="entry name" value="Hex-like_dom2"/>
</dbReference>
<dbReference type="PANTHER" id="PTHR46680:SF3">
    <property type="entry name" value="NF-KAPPA-B INHIBITOR CACTUS"/>
    <property type="match status" value="1"/>
</dbReference>
<dbReference type="GO" id="GO:0016798">
    <property type="term" value="F:hydrolase activity, acting on glycosyl bonds"/>
    <property type="evidence" value="ECO:0007669"/>
    <property type="project" value="UniProtKB-KW"/>
</dbReference>
<sequence>MRIDEDEAYNSVKTSIEAHRTDVLKAVIDTIKKDWDAKEFQKFLNSSREEGTLLHVVTQNNQSDMVRLLLNYGADPTVVNKKGDKPLSANTDKHTKSAYKDALFASIASHDIGMMEKLYFSAIETDIRDNSEKLNTLLHWAVSFSNKEAIHFLTEQGTILDCPNAKGLTPLHEAVQAGNYEIVNLLIKMGADVNYLVQGTSDLKGKSAIDLGVPDSPLTNLLVRSSNENSSLLSPRTPLEINGNVNGNIQQSYRMGPVSPGVESVFSVDEIATSLPFIRTPIRPVITDARLHWLWPPPKQIQQLEGQPFQIHQPWNISFVSCSIPLHDILDIWDAHKSQLSLLGIDPSIGNVKPNNTGVAEDNENKLTCCVKAQLFPSSESYRLTISPSKISIICSDRQGLHYALTTLEQLVVLCFDDGQLPPLHIEDSPSLRMRAVLLDVSSAGRVPLLDSLFSMIDIWRSMKLNQIHLYSRVNTSGGLQWPWPYSKIEIISLDRYCMDRGMELVPALDVEGDGKEPRLLQELVITSQSCFPSTKLFHAGPGLTTLLAEANYELLNGSSPERTWLLCANSLRENKIQPNLNFGHILVEYGFQADYNFHEKTKSAWESSAALCFCAGTASWDSLIGYPDAASANILHAVHAAVERGSLGTFVATWTDSVALGSLHFAWPGWILQAGLAWNHSVHWDFIQNSLGELLSLWVLNEPLDKRFSVGVAIVEMGRLETWLLRHARGELDLRNAFDSATIPPSLPPKEGSVHYRLLLDPDSVNVDNLNMESVVRTIRHTKKWHKLLTEATVTEGRHYFTKTIALQALISADFLLLACRILRGILTIGSNPNSNMGVAAINLGVVNLTPTLRTDAANKLLSLTERFQQLWVKQYQNPSNGLNNIIGALNSSIQRLLANVDTSDL</sequence>
<accession>A0A8J2W445</accession>
<dbReference type="GO" id="GO:0005829">
    <property type="term" value="C:cytosol"/>
    <property type="evidence" value="ECO:0007669"/>
    <property type="project" value="TreeGrafter"/>
</dbReference>
<dbReference type="AlphaFoldDB" id="A0A8J2W445"/>
<dbReference type="PANTHER" id="PTHR46680">
    <property type="entry name" value="NF-KAPPA-B INHIBITOR ALPHA"/>
    <property type="match status" value="1"/>
</dbReference>
<dbReference type="Pfam" id="PF00023">
    <property type="entry name" value="Ank"/>
    <property type="match status" value="1"/>
</dbReference>
<feature type="repeat" description="ANK" evidence="5">
    <location>
        <begin position="49"/>
        <end position="81"/>
    </location>
</feature>
<dbReference type="Gene3D" id="3.30.379.10">
    <property type="entry name" value="Chitobiase/beta-hexosaminidase domain 2-like"/>
    <property type="match status" value="1"/>
</dbReference>
<dbReference type="SUPFAM" id="SSF55545">
    <property type="entry name" value="beta-N-acetylhexosaminidase-like domain"/>
    <property type="match status" value="1"/>
</dbReference>
<evidence type="ECO:0000256" key="1">
    <source>
        <dbReference type="ARBA" id="ARBA00022737"/>
    </source>
</evidence>
<dbReference type="Gene3D" id="3.20.20.80">
    <property type="entry name" value="Glycosidases"/>
    <property type="match status" value="2"/>
</dbReference>
<dbReference type="GO" id="GO:0071356">
    <property type="term" value="P:cellular response to tumor necrosis factor"/>
    <property type="evidence" value="ECO:0007669"/>
    <property type="project" value="TreeGrafter"/>
</dbReference>
<feature type="domain" description="Beta-hexosaminidase bacterial type N-terminal" evidence="6">
    <location>
        <begin position="294"/>
        <end position="428"/>
    </location>
</feature>
<dbReference type="PROSITE" id="PS50297">
    <property type="entry name" value="ANK_REP_REGION"/>
    <property type="match status" value="2"/>
</dbReference>
<dbReference type="InterPro" id="IPR002110">
    <property type="entry name" value="Ankyrin_rpt"/>
</dbReference>
<dbReference type="SMART" id="SM00248">
    <property type="entry name" value="ANK"/>
    <property type="match status" value="3"/>
</dbReference>
<keyword evidence="1" id="KW-0677">Repeat</keyword>
<dbReference type="PROSITE" id="PS50088">
    <property type="entry name" value="ANK_REPEAT"/>
    <property type="match status" value="2"/>
</dbReference>
<feature type="repeat" description="ANK" evidence="5">
    <location>
        <begin position="166"/>
        <end position="198"/>
    </location>
</feature>
<keyword evidence="4" id="KW-0326">Glycosidase</keyword>
<dbReference type="Proteomes" id="UP000789390">
    <property type="component" value="Unassembled WGS sequence"/>
</dbReference>
<dbReference type="InterPro" id="IPR015882">
    <property type="entry name" value="HEX_bac_N"/>
</dbReference>
<evidence type="ECO:0000256" key="3">
    <source>
        <dbReference type="ARBA" id="ARBA00023043"/>
    </source>
</evidence>